<sequence length="1644" mass="180803">MNYFSKKPIGVISFFIKPKSKRLKLTFVIFFSLLLFGYLPYFTGSGLSSAKAIAPYSNGVFPQAIDTDLDATYRVAFPNLTFFYPITFRMVPNQDKIVLGQLNGIIYWFENDESTMNKNLLLDLSAEVGLVSDGGFLGLTIHPDFDAAVNPQNYFYIYYATKNGNGQDSPPFGGYTSQGCSYSDNEYEGNYLILERFEVNPTTMTFVNNSRTTLLKNRMYGTTHYGGGMDFGDDGFLYLTTGDMASWKRSQDIINNLAGGVLRLDVDKDPTKSHPPIRTKPNDAGYPGEITGVEYWIPNTNPFSDTTPGSTSNIYGQPNLTTSNPNDVYAPGDFFEEYYSIGLRNPFRMTKDSQTGTFYIGDVGLNNREEINVLGVNSNFGWPLYEGDITGPGCYSDLFNGMDHQGPLVDFGHDIVNSITGGYVYRGTGIPELFGKYICADYGGGDEIFSVDVGSGDYEQIGTFLPEDIISFGEDDEGELFILRLGFATNIYKLIDDDLDYGPPPQTLSQTGIFSDLATLDVIDGYVPYELYESFWSDGALKKRWIAVPNNDGIHSGPNEQIKYSEYSDWEFPPGTVIVKHFDLQIDDNDPSVTRKIETRVSVVDEVGELYFLTYNWNDDETEAYLQASSLDEPVDIATTTGGTRTQTWHFPSNSDCINCHNHANNGVLGLKSRYLNTDYTYDETGLTANQLVTLSHIGVIDESIVDSDTPNIFTNKSLQDSNATLDEKARSYMDLNCAYCHRRDNSIRTNFDLRSFNNLESTELLTSGILTPLGIDPNEEIVFPGDASKSILHHRMNSVDVAVMMPPISKTIIDQPAVDLIEQWINQLDGDSMDTVNNPNPLINLALLPSAELSGYVAPGEGRGTPLDILYDPLAMEYKVTSSFAEYGIPYNGSGNNLGTVDAENGFYWQVDWPEPKFVNYITFGGSYTNQPQPYTMWRVSYLRDGDWITIEEGQGGWINNDTGQNFINTAIYEWGDENQIPIYAEAIRLQLYSDGIHDLYRIHLRGRGGSTQSSDDADINTEPKASLVQFKPFNNPTSIDNIVVGQQTPCDAADNSYSQELIVTYTNPPATGSLIVNGQSFPITASPQTITLSGLDSDSNGVEVTAEFTDGYNTLYRSNGVLFTAPDDCSNLIVGVDESMTINGDYTVSSTGSIQILEGGSLTVNGNLTIDGDVTLNSISTKYSSLIVTGTTTGTINYKRYINAFNGSTGNDLISPPLKNENFGNFAADNPNIFENPSNPDQKLYGPFNEAAGNYEIYSVSVNSSTDLTSGIGYRAARDSTEDGTYGNTFTFTGEIETGIVNVPITASGSSFDGWNLVGNPYPSYIDFDTFFALNGDELDVASYKAIYGYDGNASDGWTILNNATTGNLIAPGQGFFIKSKSGGGTITFTPAMRTSGNTDDFIQGRESSSAHHGYLRLTANFNTSSHYSTDFYFNDNASLGLDPGYDASFFNNSVPALSIYSHLVEGDSGVALAIQALESNAINDVTIPLGLNASQGQNITINIGETDLDPSINVYLEDTVNNTYTLLNDSSYSFTSDTALNGIGRFYLRFEGDALNIYETPLDALEIFTNQSNKTIVIDGQLETKTGFRLYDINGRMILNNSLNSASTKQVINVEHLTSGVYIIEITSNKNRKRVQKLVVN</sequence>
<reference evidence="4 5" key="1">
    <citation type="submission" date="2019-11" db="EMBL/GenBank/DDBJ databases">
        <title>Winogradskyella ouciana sp. nov., isolated from the hadal seawater of the Mariana Trench.</title>
        <authorList>
            <person name="Liu R."/>
        </authorList>
    </citation>
    <scope>NUCLEOTIDE SEQUENCE [LARGE SCALE GENOMIC DNA]</scope>
    <source>
        <strain evidence="4 5">ZXX205</strain>
    </source>
</reference>
<dbReference type="Proteomes" id="UP000447545">
    <property type="component" value="Unassembled WGS sequence"/>
</dbReference>
<organism evidence="4 5">
    <name type="scientific">Winogradskyella ouciana</name>
    <dbReference type="NCBI Taxonomy" id="2608631"/>
    <lineage>
        <taxon>Bacteria</taxon>
        <taxon>Pseudomonadati</taxon>
        <taxon>Bacteroidota</taxon>
        <taxon>Flavobacteriia</taxon>
        <taxon>Flavobacteriales</taxon>
        <taxon>Flavobacteriaceae</taxon>
        <taxon>Winogradskyella</taxon>
    </lineage>
</organism>
<feature type="domain" description="Glucose/Sorbosone dehydrogenase" evidence="2">
    <location>
        <begin position="85"/>
        <end position="278"/>
    </location>
</feature>
<dbReference type="PANTHER" id="PTHR19328:SF13">
    <property type="entry name" value="HIPL1 PROTEIN"/>
    <property type="match status" value="1"/>
</dbReference>
<dbReference type="NCBIfam" id="TIGR04183">
    <property type="entry name" value="Por_Secre_tail"/>
    <property type="match status" value="1"/>
</dbReference>
<keyword evidence="5" id="KW-1185">Reference proteome</keyword>
<gene>
    <name evidence="4" type="ORF">F1003_02040</name>
</gene>
<dbReference type="InterPro" id="IPR012938">
    <property type="entry name" value="Glc/Sorbosone_DH"/>
</dbReference>
<evidence type="ECO:0000313" key="5">
    <source>
        <dbReference type="Proteomes" id="UP000447545"/>
    </source>
</evidence>
<accession>A0A7K1GCX0</accession>
<proteinExistence type="predicted"/>
<comment type="caution">
    <text evidence="4">The sequence shown here is derived from an EMBL/GenBank/DDBJ whole genome shotgun (WGS) entry which is preliminary data.</text>
</comment>
<dbReference type="PANTHER" id="PTHR19328">
    <property type="entry name" value="HEDGEHOG-INTERACTING PROTEIN"/>
    <property type="match status" value="1"/>
</dbReference>
<evidence type="ECO:0000259" key="2">
    <source>
        <dbReference type="Pfam" id="PF07995"/>
    </source>
</evidence>
<evidence type="ECO:0000256" key="1">
    <source>
        <dbReference type="ARBA" id="ARBA00022729"/>
    </source>
</evidence>
<dbReference type="InterPro" id="IPR026444">
    <property type="entry name" value="Secre_tail"/>
</dbReference>
<dbReference type="Pfam" id="PF07995">
    <property type="entry name" value="GSDH"/>
    <property type="match status" value="2"/>
</dbReference>
<dbReference type="Gene3D" id="2.120.10.30">
    <property type="entry name" value="TolB, C-terminal domain"/>
    <property type="match status" value="1"/>
</dbReference>
<evidence type="ECO:0000313" key="4">
    <source>
        <dbReference type="EMBL" id="MTE25699.1"/>
    </source>
</evidence>
<dbReference type="Pfam" id="PF18962">
    <property type="entry name" value="Por_Secre_tail"/>
    <property type="match status" value="1"/>
</dbReference>
<feature type="domain" description="Secretion system C-terminal sorting" evidence="3">
    <location>
        <begin position="1576"/>
        <end position="1643"/>
    </location>
</feature>
<dbReference type="InterPro" id="IPR011042">
    <property type="entry name" value="6-blade_b-propeller_TolB-like"/>
</dbReference>
<dbReference type="EMBL" id="WJYA01000002">
    <property type="protein sequence ID" value="MTE25699.1"/>
    <property type="molecule type" value="Genomic_DNA"/>
</dbReference>
<protein>
    <submittedName>
        <fullName evidence="4">T9SS type A sorting domain-containing protein</fullName>
    </submittedName>
</protein>
<keyword evidence="1" id="KW-0732">Signal</keyword>
<evidence type="ECO:0000259" key="3">
    <source>
        <dbReference type="Pfam" id="PF18962"/>
    </source>
</evidence>
<name>A0A7K1GCX0_9FLAO</name>
<feature type="domain" description="Glucose/Sorbosone dehydrogenase" evidence="2">
    <location>
        <begin position="332"/>
        <end position="439"/>
    </location>
</feature>
<dbReference type="RefSeq" id="WP_155087533.1">
    <property type="nucleotide sequence ID" value="NZ_WJYA01000002.1"/>
</dbReference>